<evidence type="ECO:0000256" key="6">
    <source>
        <dbReference type="ARBA" id="ARBA00023136"/>
    </source>
</evidence>
<name>A0A1M4U2K8_9CLOT</name>
<dbReference type="PROSITE" id="PS50928">
    <property type="entry name" value="ABC_TM1"/>
    <property type="match status" value="1"/>
</dbReference>
<evidence type="ECO:0000256" key="7">
    <source>
        <dbReference type="RuleBase" id="RU363032"/>
    </source>
</evidence>
<dbReference type="Pfam" id="PF00528">
    <property type="entry name" value="BPD_transp_1"/>
    <property type="match status" value="1"/>
</dbReference>
<evidence type="ECO:0000313" key="9">
    <source>
        <dbReference type="EMBL" id="SHE50923.1"/>
    </source>
</evidence>
<keyword evidence="4 7" id="KW-0812">Transmembrane</keyword>
<feature type="domain" description="ABC transmembrane type-1" evidence="8">
    <location>
        <begin position="67"/>
        <end position="279"/>
    </location>
</feature>
<gene>
    <name evidence="9" type="ORF">SAMN02745158_00699</name>
</gene>
<evidence type="ECO:0000256" key="1">
    <source>
        <dbReference type="ARBA" id="ARBA00004651"/>
    </source>
</evidence>
<feature type="transmembrane region" description="Helical" evidence="7">
    <location>
        <begin position="71"/>
        <end position="93"/>
    </location>
</feature>
<comment type="similarity">
    <text evidence="7">Belongs to the binding-protein-dependent transport system permease family.</text>
</comment>
<dbReference type="CDD" id="cd06261">
    <property type="entry name" value="TM_PBP2"/>
    <property type="match status" value="1"/>
</dbReference>
<keyword evidence="6 7" id="KW-0472">Membrane</keyword>
<dbReference type="PANTHER" id="PTHR30193">
    <property type="entry name" value="ABC TRANSPORTER PERMEASE PROTEIN"/>
    <property type="match status" value="1"/>
</dbReference>
<keyword evidence="5 7" id="KW-1133">Transmembrane helix</keyword>
<dbReference type="RefSeq" id="WP_072849019.1">
    <property type="nucleotide sequence ID" value="NZ_FQVI01000002.1"/>
</dbReference>
<evidence type="ECO:0000259" key="8">
    <source>
        <dbReference type="PROSITE" id="PS50928"/>
    </source>
</evidence>
<evidence type="ECO:0000256" key="3">
    <source>
        <dbReference type="ARBA" id="ARBA00022475"/>
    </source>
</evidence>
<dbReference type="EMBL" id="FQVI01000002">
    <property type="protein sequence ID" value="SHE50923.1"/>
    <property type="molecule type" value="Genomic_DNA"/>
</dbReference>
<keyword evidence="2 7" id="KW-0813">Transport</keyword>
<dbReference type="OrthoDB" id="367897at2"/>
<evidence type="ECO:0000256" key="2">
    <source>
        <dbReference type="ARBA" id="ARBA00022448"/>
    </source>
</evidence>
<keyword evidence="10" id="KW-1185">Reference proteome</keyword>
<dbReference type="AlphaFoldDB" id="A0A1M4U2K8"/>
<reference evidence="9 10" key="1">
    <citation type="submission" date="2016-11" db="EMBL/GenBank/DDBJ databases">
        <authorList>
            <person name="Jaros S."/>
            <person name="Januszkiewicz K."/>
            <person name="Wedrychowicz H."/>
        </authorList>
    </citation>
    <scope>NUCLEOTIDE SEQUENCE [LARGE SCALE GENOMIC DNA]</scope>
    <source>
        <strain evidence="9 10">DSM 17459</strain>
    </source>
</reference>
<dbReference type="PANTHER" id="PTHR30193:SF37">
    <property type="entry name" value="INNER MEMBRANE ABC TRANSPORTER PERMEASE PROTEIN YCJO"/>
    <property type="match status" value="1"/>
</dbReference>
<dbReference type="SUPFAM" id="SSF161098">
    <property type="entry name" value="MetI-like"/>
    <property type="match status" value="1"/>
</dbReference>
<comment type="subcellular location">
    <subcellularLocation>
        <location evidence="1 7">Cell membrane</location>
        <topology evidence="1 7">Multi-pass membrane protein</topology>
    </subcellularLocation>
</comment>
<dbReference type="Proteomes" id="UP000184245">
    <property type="component" value="Unassembled WGS sequence"/>
</dbReference>
<dbReference type="GO" id="GO:0005886">
    <property type="term" value="C:plasma membrane"/>
    <property type="evidence" value="ECO:0007669"/>
    <property type="project" value="UniProtKB-SubCell"/>
</dbReference>
<keyword evidence="3" id="KW-1003">Cell membrane</keyword>
<sequence>MSRKKFNWNYLLIAPALLISVSIILVPGILTIISSFTDWNGISPNINFIGFENFKELFHDKIFFISIRNNVIWTVMFVTIPVCIGMLAAMLLLSRKKTRSIYQVAFLIPYVLAPAVNAMLWLNIIFSPVVGLVAYFKGLGFDISSPLASMKSAIYACAGVDIWHYWSYLTVIYLAALRQTPTDQVEAARIDGCNAWQLFRYIYMPNIKATVSLMFVMIVIGSFLAFDYVKLLTGGGPAHSTEVLGTYAYSYAFSSMQVGKAAAVGLFMSFFGLIASGIYARLSRKEEMQ</sequence>
<dbReference type="GO" id="GO:0055085">
    <property type="term" value="P:transmembrane transport"/>
    <property type="evidence" value="ECO:0007669"/>
    <property type="project" value="InterPro"/>
</dbReference>
<dbReference type="InterPro" id="IPR035906">
    <property type="entry name" value="MetI-like_sf"/>
</dbReference>
<evidence type="ECO:0000256" key="4">
    <source>
        <dbReference type="ARBA" id="ARBA00022692"/>
    </source>
</evidence>
<dbReference type="InterPro" id="IPR000515">
    <property type="entry name" value="MetI-like"/>
</dbReference>
<proteinExistence type="inferred from homology"/>
<evidence type="ECO:0000313" key="10">
    <source>
        <dbReference type="Proteomes" id="UP000184245"/>
    </source>
</evidence>
<feature type="transmembrane region" description="Helical" evidence="7">
    <location>
        <begin position="12"/>
        <end position="33"/>
    </location>
</feature>
<dbReference type="STRING" id="1122155.SAMN02745158_00699"/>
<dbReference type="InterPro" id="IPR051393">
    <property type="entry name" value="ABC_transporter_permease"/>
</dbReference>
<feature type="transmembrane region" description="Helical" evidence="7">
    <location>
        <begin position="261"/>
        <end position="280"/>
    </location>
</feature>
<dbReference type="Gene3D" id="1.10.3720.10">
    <property type="entry name" value="MetI-like"/>
    <property type="match status" value="1"/>
</dbReference>
<feature type="transmembrane region" description="Helical" evidence="7">
    <location>
        <begin position="153"/>
        <end position="176"/>
    </location>
</feature>
<feature type="transmembrane region" description="Helical" evidence="7">
    <location>
        <begin position="207"/>
        <end position="226"/>
    </location>
</feature>
<protein>
    <submittedName>
        <fullName evidence="9">Carbohydrate ABC transporter membrane protein 1, CUT1 family (TC 3.A.1.1.-)</fullName>
    </submittedName>
</protein>
<organism evidence="9 10">
    <name type="scientific">Lactonifactor longoviformis DSM 17459</name>
    <dbReference type="NCBI Taxonomy" id="1122155"/>
    <lineage>
        <taxon>Bacteria</taxon>
        <taxon>Bacillati</taxon>
        <taxon>Bacillota</taxon>
        <taxon>Clostridia</taxon>
        <taxon>Eubacteriales</taxon>
        <taxon>Clostridiaceae</taxon>
        <taxon>Lactonifactor</taxon>
    </lineage>
</organism>
<accession>A0A1M4U2K8</accession>
<evidence type="ECO:0000256" key="5">
    <source>
        <dbReference type="ARBA" id="ARBA00022989"/>
    </source>
</evidence>
<feature type="transmembrane region" description="Helical" evidence="7">
    <location>
        <begin position="105"/>
        <end position="133"/>
    </location>
</feature>